<name>X0UMG8_9ZZZZ</name>
<protein>
    <recommendedName>
        <fullName evidence="1">Acetophenone carboxylase-like C-terminal domain-containing protein</fullName>
    </recommendedName>
</protein>
<dbReference type="Pfam" id="PF19278">
    <property type="entry name" value="Hydant_A_C"/>
    <property type="match status" value="1"/>
</dbReference>
<accession>X0UMG8</accession>
<dbReference type="AlphaFoldDB" id="X0UMG8"/>
<dbReference type="InterPro" id="IPR049517">
    <property type="entry name" value="ACX-like_C"/>
</dbReference>
<gene>
    <name evidence="2" type="ORF">S01H1_40542</name>
</gene>
<evidence type="ECO:0000259" key="1">
    <source>
        <dbReference type="Pfam" id="PF19278"/>
    </source>
</evidence>
<sequence length="141" mass="16333">MSNWEVPVDVARVQSLEDMDKVIGAFEKNYTSIYPSGARYPEAGYQITEVYVEAIAKKPKPVIPSYPLQGKEPPKKAYKGQREAYFDGKWTNFELWEQDLLEAGNRVDGPAIIEHTMTTLLIPSQNYIELDEHKFMRYKRK</sequence>
<reference evidence="2" key="1">
    <citation type="journal article" date="2014" name="Front. Microbiol.">
        <title>High frequency of phylogenetically diverse reductive dehalogenase-homologous genes in deep subseafloor sedimentary metagenomes.</title>
        <authorList>
            <person name="Kawai M."/>
            <person name="Futagami T."/>
            <person name="Toyoda A."/>
            <person name="Takaki Y."/>
            <person name="Nishi S."/>
            <person name="Hori S."/>
            <person name="Arai W."/>
            <person name="Tsubouchi T."/>
            <person name="Morono Y."/>
            <person name="Uchiyama I."/>
            <person name="Ito T."/>
            <person name="Fujiyama A."/>
            <person name="Inagaki F."/>
            <person name="Takami H."/>
        </authorList>
    </citation>
    <scope>NUCLEOTIDE SEQUENCE</scope>
    <source>
        <strain evidence="2">Expedition CK06-06</strain>
    </source>
</reference>
<proteinExistence type="predicted"/>
<organism evidence="2">
    <name type="scientific">marine sediment metagenome</name>
    <dbReference type="NCBI Taxonomy" id="412755"/>
    <lineage>
        <taxon>unclassified sequences</taxon>
        <taxon>metagenomes</taxon>
        <taxon>ecological metagenomes</taxon>
    </lineage>
</organism>
<evidence type="ECO:0000313" key="2">
    <source>
        <dbReference type="EMBL" id="GAG06875.1"/>
    </source>
</evidence>
<comment type="caution">
    <text evidence="2">The sequence shown here is derived from an EMBL/GenBank/DDBJ whole genome shotgun (WGS) entry which is preliminary data.</text>
</comment>
<feature type="domain" description="Acetophenone carboxylase-like C-terminal" evidence="1">
    <location>
        <begin position="4"/>
        <end position="140"/>
    </location>
</feature>
<dbReference type="EMBL" id="BARS01025678">
    <property type="protein sequence ID" value="GAG06875.1"/>
    <property type="molecule type" value="Genomic_DNA"/>
</dbReference>